<proteinExistence type="predicted"/>
<name>A0A9X1UV54_9FLAO</name>
<organism evidence="1 2">
    <name type="scientific">Christiangramia crocea</name>
    <dbReference type="NCBI Taxonomy" id="2904124"/>
    <lineage>
        <taxon>Bacteria</taxon>
        <taxon>Pseudomonadati</taxon>
        <taxon>Bacteroidota</taxon>
        <taxon>Flavobacteriia</taxon>
        <taxon>Flavobacteriales</taxon>
        <taxon>Flavobacteriaceae</taxon>
        <taxon>Christiangramia</taxon>
    </lineage>
</organism>
<evidence type="ECO:0000313" key="1">
    <source>
        <dbReference type="EMBL" id="MCG9970972.1"/>
    </source>
</evidence>
<dbReference type="Proteomes" id="UP001139344">
    <property type="component" value="Unassembled WGS sequence"/>
</dbReference>
<dbReference type="EMBL" id="JAJSON010000014">
    <property type="protein sequence ID" value="MCG9970972.1"/>
    <property type="molecule type" value="Genomic_DNA"/>
</dbReference>
<sequence length="123" mass="14869">MELKGRCREDFKQFLFKELWVKQDFDKHEVTFKDMPFSMQWGIYLDFFDSLDKDMYIALYPNYHCNKGLIGFTWGISCGYFPEEENYFGEDVSREEAQKACLEKANEIYNEKHFVFPHDLDKI</sequence>
<reference evidence="1" key="1">
    <citation type="submission" date="2021-12" db="EMBL/GenBank/DDBJ databases">
        <title>Description of Gramella crocea sp. nov., a new bacterium isolated from activated sludge.</title>
        <authorList>
            <person name="Zhang X."/>
        </authorList>
    </citation>
    <scope>NUCLEOTIDE SEQUENCE</scope>
    <source>
        <strain evidence="1">YB25</strain>
    </source>
</reference>
<protein>
    <submittedName>
        <fullName evidence="1">Uncharacterized protein</fullName>
    </submittedName>
</protein>
<dbReference type="AlphaFoldDB" id="A0A9X1UV54"/>
<evidence type="ECO:0000313" key="2">
    <source>
        <dbReference type="Proteomes" id="UP001139344"/>
    </source>
</evidence>
<keyword evidence="2" id="KW-1185">Reference proteome</keyword>
<dbReference type="RefSeq" id="WP_240096815.1">
    <property type="nucleotide sequence ID" value="NZ_JAJSON010000014.1"/>
</dbReference>
<gene>
    <name evidence="1" type="ORF">LU635_04925</name>
</gene>
<comment type="caution">
    <text evidence="1">The sequence shown here is derived from an EMBL/GenBank/DDBJ whole genome shotgun (WGS) entry which is preliminary data.</text>
</comment>
<accession>A0A9X1UV54</accession>